<dbReference type="PRINTS" id="PR00463">
    <property type="entry name" value="EP450I"/>
</dbReference>
<evidence type="ECO:0000313" key="16">
    <source>
        <dbReference type="RefSeq" id="XP_013382319.1"/>
    </source>
</evidence>
<proteinExistence type="inferred from homology"/>
<gene>
    <name evidence="16" type="primary">LOC106153079</name>
</gene>
<reference evidence="16" key="1">
    <citation type="submission" date="2025-08" db="UniProtKB">
        <authorList>
            <consortium name="RefSeq"/>
        </authorList>
    </citation>
    <scope>IDENTIFICATION</scope>
    <source>
        <tissue evidence="16">Gonads</tissue>
    </source>
</reference>
<dbReference type="GO" id="GO:0042448">
    <property type="term" value="P:progesterone metabolic process"/>
    <property type="evidence" value="ECO:0007669"/>
    <property type="project" value="TreeGrafter"/>
</dbReference>
<keyword evidence="10 13" id="KW-0408">Iron</keyword>
<evidence type="ECO:0000256" key="8">
    <source>
        <dbReference type="ARBA" id="ARBA00022848"/>
    </source>
</evidence>
<evidence type="ECO:0000256" key="11">
    <source>
        <dbReference type="ARBA" id="ARBA00023033"/>
    </source>
</evidence>
<evidence type="ECO:0000256" key="10">
    <source>
        <dbReference type="ARBA" id="ARBA00023004"/>
    </source>
</evidence>
<protein>
    <submittedName>
        <fullName evidence="16">Steroid 17-alpha-hydroxylase/17,20 lyase-like</fullName>
    </submittedName>
</protein>
<dbReference type="FunCoup" id="A0A1S3HB01">
    <property type="interactions" value="77"/>
</dbReference>
<keyword evidence="12" id="KW-0472">Membrane</keyword>
<dbReference type="InterPro" id="IPR036396">
    <property type="entry name" value="Cyt_P450_sf"/>
</dbReference>
<evidence type="ECO:0000256" key="2">
    <source>
        <dbReference type="ARBA" id="ARBA00004174"/>
    </source>
</evidence>
<dbReference type="STRING" id="7574.A0A1S3HB01"/>
<evidence type="ECO:0000256" key="7">
    <source>
        <dbReference type="ARBA" id="ARBA00022824"/>
    </source>
</evidence>
<dbReference type="InterPro" id="IPR001128">
    <property type="entry name" value="Cyt_P450"/>
</dbReference>
<keyword evidence="5 13" id="KW-0349">Heme</keyword>
<comment type="similarity">
    <text evidence="4 14">Belongs to the cytochrome P450 family.</text>
</comment>
<evidence type="ECO:0000256" key="14">
    <source>
        <dbReference type="RuleBase" id="RU000461"/>
    </source>
</evidence>
<dbReference type="GO" id="GO:0004508">
    <property type="term" value="F:steroid 17-alpha-monooxygenase activity"/>
    <property type="evidence" value="ECO:0007669"/>
    <property type="project" value="TreeGrafter"/>
</dbReference>
<dbReference type="InParanoid" id="A0A1S3HB01"/>
<dbReference type="AlphaFoldDB" id="A0A1S3HB01"/>
<keyword evidence="8" id="KW-0492">Microsome</keyword>
<dbReference type="InterPro" id="IPR002401">
    <property type="entry name" value="Cyt_P450_E_grp-I"/>
</dbReference>
<name>A0A1S3HB01_LINAN</name>
<evidence type="ECO:0000256" key="6">
    <source>
        <dbReference type="ARBA" id="ARBA00022723"/>
    </source>
</evidence>
<evidence type="ECO:0000313" key="15">
    <source>
        <dbReference type="Proteomes" id="UP000085678"/>
    </source>
</evidence>
<dbReference type="KEGG" id="lak:106153079"/>
<evidence type="ECO:0000256" key="9">
    <source>
        <dbReference type="ARBA" id="ARBA00023002"/>
    </source>
</evidence>
<dbReference type="Pfam" id="PF00067">
    <property type="entry name" value="p450"/>
    <property type="match status" value="1"/>
</dbReference>
<dbReference type="PANTHER" id="PTHR24289:SF20">
    <property type="entry name" value="STEROID 17-ALPHA-HYDROXYLASE_17,20 LYASE"/>
    <property type="match status" value="1"/>
</dbReference>
<accession>A0A1S3HB01</accession>
<dbReference type="GO" id="GO:0020037">
    <property type="term" value="F:heme binding"/>
    <property type="evidence" value="ECO:0007669"/>
    <property type="project" value="InterPro"/>
</dbReference>
<organism evidence="15 16">
    <name type="scientific">Lingula anatina</name>
    <name type="common">Brachiopod</name>
    <name type="synonym">Lingula unguis</name>
    <dbReference type="NCBI Taxonomy" id="7574"/>
    <lineage>
        <taxon>Eukaryota</taxon>
        <taxon>Metazoa</taxon>
        <taxon>Spiralia</taxon>
        <taxon>Lophotrochozoa</taxon>
        <taxon>Brachiopoda</taxon>
        <taxon>Linguliformea</taxon>
        <taxon>Lingulata</taxon>
        <taxon>Lingulida</taxon>
        <taxon>Linguloidea</taxon>
        <taxon>Lingulidae</taxon>
        <taxon>Lingula</taxon>
    </lineage>
</organism>
<evidence type="ECO:0000256" key="4">
    <source>
        <dbReference type="ARBA" id="ARBA00010617"/>
    </source>
</evidence>
<keyword evidence="6 13" id="KW-0479">Metal-binding</keyword>
<dbReference type="InterPro" id="IPR017972">
    <property type="entry name" value="Cyt_P450_CS"/>
</dbReference>
<dbReference type="FunFam" id="1.10.630.10:FF:000238">
    <property type="entry name" value="Cytochrome P450 2A6"/>
    <property type="match status" value="1"/>
</dbReference>
<dbReference type="GO" id="GO:0005506">
    <property type="term" value="F:iron ion binding"/>
    <property type="evidence" value="ECO:0007669"/>
    <property type="project" value="InterPro"/>
</dbReference>
<keyword evidence="9 14" id="KW-0560">Oxidoreductase</keyword>
<dbReference type="GeneID" id="106153079"/>
<evidence type="ECO:0000256" key="12">
    <source>
        <dbReference type="ARBA" id="ARBA00023136"/>
    </source>
</evidence>
<dbReference type="PROSITE" id="PS00086">
    <property type="entry name" value="CYTOCHROME_P450"/>
    <property type="match status" value="1"/>
</dbReference>
<keyword evidence="7" id="KW-0256">Endoplasmic reticulum</keyword>
<dbReference type="PRINTS" id="PR00385">
    <property type="entry name" value="P450"/>
</dbReference>
<evidence type="ECO:0000256" key="1">
    <source>
        <dbReference type="ARBA" id="ARBA00001971"/>
    </source>
</evidence>
<dbReference type="Proteomes" id="UP000085678">
    <property type="component" value="Unplaced"/>
</dbReference>
<comment type="subcellular location">
    <subcellularLocation>
        <location evidence="3">Endoplasmic reticulum membrane</location>
        <topology evidence="3">Peripheral membrane protein</topology>
    </subcellularLocation>
    <subcellularLocation>
        <location evidence="2">Microsome membrane</location>
        <topology evidence="2">Peripheral membrane protein</topology>
    </subcellularLocation>
</comment>
<keyword evidence="11 14" id="KW-0503">Monooxygenase</keyword>
<evidence type="ECO:0000256" key="3">
    <source>
        <dbReference type="ARBA" id="ARBA00004406"/>
    </source>
</evidence>
<dbReference type="OrthoDB" id="639466at2759"/>
<dbReference type="Gene3D" id="1.10.630.10">
    <property type="entry name" value="Cytochrome P450"/>
    <property type="match status" value="1"/>
</dbReference>
<dbReference type="RefSeq" id="XP_013382319.1">
    <property type="nucleotide sequence ID" value="XM_013526865.2"/>
</dbReference>
<dbReference type="SUPFAM" id="SSF48264">
    <property type="entry name" value="Cytochrome P450"/>
    <property type="match status" value="1"/>
</dbReference>
<sequence>MLSLLSILIDPRTFWTLAILFVLWLFNNWVSRKKYKLPPGPTPFPLIGNYLDLRKHPYTYQLLAEWSKQYGDIIYVEIGPMKCVALNSFPAIQEAYVKQKDIFAGRPQVYSGEVFSDGGKNILFGQPGPTWNLHRKLALKAIKNYASGDKLEDLVHTAVGRIDSVLESGPMDPTHMIGLVMFNIINGIVFGKSYEYDDPEFKYQMQMIDELLSLNVSGVWSDYVPFLQYLPDFFSSPHTRKSMNLTRKWMGFNYTQFKKHQEEFNPDNVRDLTDELLFTKKQAEDEEDEKVLGSLTNSHMAQTGLDVYTAGLETSMYTLLWTFLYMATKPECQDKLQEEIDRVVGRDRKPTLQDGKSLLYCEAVFDEVLRLATVAPLGLPRVTTSDTVLNGYEIPKGMTIITNLWAMHHDPKYWEEPMEFKPERWLDEVTGQRVGRTRDSYMPFSSGRRFCVGKTLARREINLTIATFFQKYRVSPPEGVTLDMAAKEQPLTCFPKPYKIVIQKRG</sequence>
<evidence type="ECO:0000256" key="13">
    <source>
        <dbReference type="PIRSR" id="PIRSR602401-1"/>
    </source>
</evidence>
<dbReference type="GO" id="GO:0042446">
    <property type="term" value="P:hormone biosynthetic process"/>
    <property type="evidence" value="ECO:0007669"/>
    <property type="project" value="TreeGrafter"/>
</dbReference>
<evidence type="ECO:0000256" key="5">
    <source>
        <dbReference type="ARBA" id="ARBA00022617"/>
    </source>
</evidence>
<dbReference type="PANTHER" id="PTHR24289">
    <property type="entry name" value="STEROID 17-ALPHA-HYDROXYLASE/17,20 LYASE"/>
    <property type="match status" value="1"/>
</dbReference>
<dbReference type="GO" id="GO:0005789">
    <property type="term" value="C:endoplasmic reticulum membrane"/>
    <property type="evidence" value="ECO:0007669"/>
    <property type="project" value="UniProtKB-SubCell"/>
</dbReference>
<comment type="cofactor">
    <cofactor evidence="1 13">
        <name>heme</name>
        <dbReference type="ChEBI" id="CHEBI:30413"/>
    </cofactor>
</comment>
<feature type="binding site" description="axial binding residue" evidence="13">
    <location>
        <position position="451"/>
    </location>
    <ligand>
        <name>heme</name>
        <dbReference type="ChEBI" id="CHEBI:30413"/>
    </ligand>
    <ligandPart>
        <name>Fe</name>
        <dbReference type="ChEBI" id="CHEBI:18248"/>
    </ligandPart>
</feature>
<keyword evidence="15" id="KW-1185">Reference proteome</keyword>